<dbReference type="AlphaFoldDB" id="A0A0G4EK81"/>
<evidence type="ECO:0000313" key="5">
    <source>
        <dbReference type="Proteomes" id="UP000041254"/>
    </source>
</evidence>
<dbReference type="PANTHER" id="PTHR17224">
    <property type="entry name" value="PEPTIDYL-TRNA HYDROLASE"/>
    <property type="match status" value="1"/>
</dbReference>
<evidence type="ECO:0000313" key="4">
    <source>
        <dbReference type="EMBL" id="CEL96826.1"/>
    </source>
</evidence>
<dbReference type="Pfam" id="PF01195">
    <property type="entry name" value="Pept_tRNA_hydro"/>
    <property type="match status" value="1"/>
</dbReference>
<evidence type="ECO:0000256" key="2">
    <source>
        <dbReference type="ARBA" id="ARBA00022801"/>
    </source>
</evidence>
<evidence type="ECO:0000256" key="3">
    <source>
        <dbReference type="ARBA" id="ARBA00022884"/>
    </source>
</evidence>
<dbReference type="OrthoDB" id="440923at2759"/>
<evidence type="ECO:0000256" key="1">
    <source>
        <dbReference type="ARBA" id="ARBA00022555"/>
    </source>
</evidence>
<dbReference type="NCBIfam" id="TIGR00447">
    <property type="entry name" value="pth"/>
    <property type="match status" value="1"/>
</dbReference>
<protein>
    <recommendedName>
        <fullName evidence="6">Peptidyl-tRNA hydrolase</fullName>
    </recommendedName>
</protein>
<dbReference type="GO" id="GO:0004045">
    <property type="term" value="F:peptidyl-tRNA hydrolase activity"/>
    <property type="evidence" value="ECO:0007669"/>
    <property type="project" value="InterPro"/>
</dbReference>
<gene>
    <name evidence="4" type="ORF">Vbra_3862</name>
</gene>
<keyword evidence="2" id="KW-0378">Hydrolase</keyword>
<dbReference type="InParanoid" id="A0A0G4EK81"/>
<reference evidence="4 5" key="1">
    <citation type="submission" date="2014-11" db="EMBL/GenBank/DDBJ databases">
        <authorList>
            <person name="Zhu J."/>
            <person name="Qi W."/>
            <person name="Song R."/>
        </authorList>
    </citation>
    <scope>NUCLEOTIDE SEQUENCE [LARGE SCALE GENOMIC DNA]</scope>
</reference>
<sequence length="277" mass="30451">MSKGSPLKLGKAGLVIVGLGNPSPVTQGGPFGIVRHSVGLAFVDYVREKHGGGPWRKISAGLATIADVPPWRVTLVRPWTAMNLSGSCVSKILKYLQTDAHSLLVVHDELEKPPGWFGIKEGGSASGHRGLMSITDSLRTEDYHRLRIGIGRPTEKADVPKYVLSPMEAHHGMDVKTKVFPAAWELIQTKYIDNRAITQGSLYVRQSPFPLELAGEKYRLKVGKPLLGGLCMPKANASVMMKRGKRRETRMQKFLRRLNRHNRVRFAATKNVGGVSG</sequence>
<keyword evidence="1" id="KW-0820">tRNA-binding</keyword>
<dbReference type="InterPro" id="IPR036416">
    <property type="entry name" value="Pept_tRNA_hydro_sf"/>
</dbReference>
<dbReference type="STRING" id="1169540.A0A0G4EK81"/>
<dbReference type="Proteomes" id="UP000041254">
    <property type="component" value="Unassembled WGS sequence"/>
</dbReference>
<dbReference type="SUPFAM" id="SSF53178">
    <property type="entry name" value="Peptidyl-tRNA hydrolase-like"/>
    <property type="match status" value="1"/>
</dbReference>
<dbReference type="PANTHER" id="PTHR17224:SF1">
    <property type="entry name" value="PEPTIDYL-TRNA HYDROLASE"/>
    <property type="match status" value="1"/>
</dbReference>
<dbReference type="Gene3D" id="3.40.50.1470">
    <property type="entry name" value="Peptidyl-tRNA hydrolase"/>
    <property type="match status" value="1"/>
</dbReference>
<dbReference type="VEuPathDB" id="CryptoDB:Vbra_3862"/>
<accession>A0A0G4EK81</accession>
<name>A0A0G4EK81_VITBC</name>
<organism evidence="4 5">
    <name type="scientific">Vitrella brassicaformis (strain CCMP3155)</name>
    <dbReference type="NCBI Taxonomy" id="1169540"/>
    <lineage>
        <taxon>Eukaryota</taxon>
        <taxon>Sar</taxon>
        <taxon>Alveolata</taxon>
        <taxon>Colpodellida</taxon>
        <taxon>Vitrellaceae</taxon>
        <taxon>Vitrella</taxon>
    </lineage>
</organism>
<keyword evidence="5" id="KW-1185">Reference proteome</keyword>
<dbReference type="CDD" id="cd00462">
    <property type="entry name" value="PTH"/>
    <property type="match status" value="1"/>
</dbReference>
<evidence type="ECO:0008006" key="6">
    <source>
        <dbReference type="Google" id="ProtNLM"/>
    </source>
</evidence>
<keyword evidence="3" id="KW-0694">RNA-binding</keyword>
<dbReference type="InterPro" id="IPR001328">
    <property type="entry name" value="Pept_tRNA_hydro"/>
</dbReference>
<proteinExistence type="predicted"/>
<dbReference type="GO" id="GO:0000049">
    <property type="term" value="F:tRNA binding"/>
    <property type="evidence" value="ECO:0007669"/>
    <property type="project" value="UniProtKB-KW"/>
</dbReference>
<dbReference type="EMBL" id="CDMY01000247">
    <property type="protein sequence ID" value="CEL96826.1"/>
    <property type="molecule type" value="Genomic_DNA"/>
</dbReference>